<gene>
    <name evidence="2" type="ORF">D3227_34700</name>
</gene>
<comment type="caution">
    <text evidence="2">The sequence shown here is derived from an EMBL/GenBank/DDBJ whole genome shotgun (WGS) entry which is preliminary data.</text>
</comment>
<name>A0A3A5JYW7_9HYPH</name>
<organism evidence="2 3">
    <name type="scientific">Mesorhizobium waimense</name>
    <dbReference type="NCBI Taxonomy" id="1300307"/>
    <lineage>
        <taxon>Bacteria</taxon>
        <taxon>Pseudomonadati</taxon>
        <taxon>Pseudomonadota</taxon>
        <taxon>Alphaproteobacteria</taxon>
        <taxon>Hyphomicrobiales</taxon>
        <taxon>Phyllobacteriaceae</taxon>
        <taxon>Mesorhizobium</taxon>
    </lineage>
</organism>
<sequence length="90" mass="9919">MQTQENEKDKDKTVTIIVDGSPYEVPKKDTISYAEVVTLAYPDYPQHPEITYSVTYTRGDGHKPEGILAPGGSVKVKEGMVFSVNRTGQS</sequence>
<proteinExistence type="predicted"/>
<dbReference type="Proteomes" id="UP000272706">
    <property type="component" value="Unassembled WGS sequence"/>
</dbReference>
<dbReference type="RefSeq" id="WP_120018640.1">
    <property type="nucleotide sequence ID" value="NZ_QZWZ01000054.1"/>
</dbReference>
<evidence type="ECO:0000259" key="1">
    <source>
        <dbReference type="Pfam" id="PF14452"/>
    </source>
</evidence>
<dbReference type="AlphaFoldDB" id="A0A3A5JYW7"/>
<evidence type="ECO:0000313" key="2">
    <source>
        <dbReference type="EMBL" id="RJT28221.1"/>
    </source>
</evidence>
<dbReference type="OrthoDB" id="7859556at2"/>
<feature type="domain" description="Multi-ubiquitin" evidence="1">
    <location>
        <begin position="14"/>
        <end position="87"/>
    </location>
</feature>
<reference evidence="2 3" key="1">
    <citation type="submission" date="2018-09" db="EMBL/GenBank/DDBJ databases">
        <title>Mesorhizobium carmichaelinearum sp. nov. isolated from Carmichaelinea spp. root nodules in New Zealand.</title>
        <authorList>
            <person name="De Meyer S.E."/>
        </authorList>
    </citation>
    <scope>NUCLEOTIDE SEQUENCE [LARGE SCALE GENOMIC DNA]</scope>
    <source>
        <strain evidence="2 3">ICMP19557</strain>
    </source>
</reference>
<accession>A0A3A5JYW7</accession>
<dbReference type="InterPro" id="IPR027802">
    <property type="entry name" value="Multi-ubiquitin_dom"/>
</dbReference>
<protein>
    <recommendedName>
        <fullName evidence="1">Multi-ubiquitin domain-containing protein</fullName>
    </recommendedName>
</protein>
<dbReference type="EMBL" id="QZWZ01000054">
    <property type="protein sequence ID" value="RJT28221.1"/>
    <property type="molecule type" value="Genomic_DNA"/>
</dbReference>
<dbReference type="Pfam" id="PF14452">
    <property type="entry name" value="Multi_ubiq"/>
    <property type="match status" value="1"/>
</dbReference>
<keyword evidence="3" id="KW-1185">Reference proteome</keyword>
<evidence type="ECO:0000313" key="3">
    <source>
        <dbReference type="Proteomes" id="UP000272706"/>
    </source>
</evidence>